<dbReference type="InterPro" id="IPR006311">
    <property type="entry name" value="TAT_signal"/>
</dbReference>
<dbReference type="NCBIfam" id="TIGR00787">
    <property type="entry name" value="dctP"/>
    <property type="match status" value="1"/>
</dbReference>
<dbReference type="CDD" id="cd13603">
    <property type="entry name" value="PBP2_TRAP_Siap_TeaA_like"/>
    <property type="match status" value="1"/>
</dbReference>
<dbReference type="InterPro" id="IPR018389">
    <property type="entry name" value="DctP_fam"/>
</dbReference>
<dbReference type="STRING" id="1842727.RD110_00350"/>
<comment type="similarity">
    <text evidence="2">Belongs to the bacterial solute-binding protein 7 family.</text>
</comment>
<evidence type="ECO:0000256" key="2">
    <source>
        <dbReference type="ARBA" id="ARBA00009023"/>
    </source>
</evidence>
<organism evidence="6 7">
    <name type="scientific">Rhodoferax koreensis</name>
    <dbReference type="NCBI Taxonomy" id="1842727"/>
    <lineage>
        <taxon>Bacteria</taxon>
        <taxon>Pseudomonadati</taxon>
        <taxon>Pseudomonadota</taxon>
        <taxon>Betaproteobacteria</taxon>
        <taxon>Burkholderiales</taxon>
        <taxon>Comamonadaceae</taxon>
        <taxon>Rhodoferax</taxon>
    </lineage>
</organism>
<dbReference type="NCBIfam" id="NF037995">
    <property type="entry name" value="TRAP_S1"/>
    <property type="match status" value="1"/>
</dbReference>
<evidence type="ECO:0000256" key="1">
    <source>
        <dbReference type="ARBA" id="ARBA00004196"/>
    </source>
</evidence>
<dbReference type="RefSeq" id="WP_076195640.1">
    <property type="nucleotide sequence ID" value="NZ_CP019236.1"/>
</dbReference>
<protein>
    <submittedName>
        <fullName evidence="6">C4-dicarboxylate ABC transporter substrate-binding protein</fullName>
    </submittedName>
</protein>
<dbReference type="PROSITE" id="PS51318">
    <property type="entry name" value="TAT"/>
    <property type="match status" value="1"/>
</dbReference>
<dbReference type="Pfam" id="PF03480">
    <property type="entry name" value="DctP"/>
    <property type="match status" value="1"/>
</dbReference>
<dbReference type="InterPro" id="IPR004682">
    <property type="entry name" value="TRAP_DctP"/>
</dbReference>
<dbReference type="AlphaFoldDB" id="A0A1P8JQ42"/>
<dbReference type="PIRSF" id="PIRSF006470">
    <property type="entry name" value="DctB"/>
    <property type="match status" value="1"/>
</dbReference>
<evidence type="ECO:0000256" key="5">
    <source>
        <dbReference type="SAM" id="SignalP"/>
    </source>
</evidence>
<keyword evidence="3" id="KW-0813">Transport</keyword>
<evidence type="ECO:0000313" key="7">
    <source>
        <dbReference type="Proteomes" id="UP000186609"/>
    </source>
</evidence>
<dbReference type="PANTHER" id="PTHR33376">
    <property type="match status" value="1"/>
</dbReference>
<evidence type="ECO:0000256" key="4">
    <source>
        <dbReference type="ARBA" id="ARBA00022729"/>
    </source>
</evidence>
<reference evidence="6 7" key="1">
    <citation type="submission" date="2017-01" db="EMBL/GenBank/DDBJ databases">
        <authorList>
            <person name="Mah S.A."/>
            <person name="Swanson W.J."/>
            <person name="Moy G.W."/>
            <person name="Vacquier V.D."/>
        </authorList>
    </citation>
    <scope>NUCLEOTIDE SEQUENCE [LARGE SCALE GENOMIC DNA]</scope>
    <source>
        <strain evidence="6 7">DCY110</strain>
    </source>
</reference>
<evidence type="ECO:0000313" key="6">
    <source>
        <dbReference type="EMBL" id="APW35855.1"/>
    </source>
</evidence>
<dbReference type="GO" id="GO:0055085">
    <property type="term" value="P:transmembrane transport"/>
    <property type="evidence" value="ECO:0007669"/>
    <property type="project" value="InterPro"/>
</dbReference>
<dbReference type="OrthoDB" id="9794826at2"/>
<dbReference type="PANTHER" id="PTHR33376:SF4">
    <property type="entry name" value="SIALIC ACID-BINDING PERIPLASMIC PROTEIN SIAP"/>
    <property type="match status" value="1"/>
</dbReference>
<dbReference type="Proteomes" id="UP000186609">
    <property type="component" value="Chromosome"/>
</dbReference>
<feature type="chain" id="PRO_5013156761" evidence="5">
    <location>
        <begin position="31"/>
        <end position="342"/>
    </location>
</feature>
<proteinExistence type="inferred from homology"/>
<sequence length="342" mass="37285">MYSPSRRRFVQSASAASVAFAAGLPRLAQAQSPINLRFSSSMVADQNAAHYVWFQQLEANLKGLVGDRIKIDYFPNNQLGKESDVVQQVKVGSIDMMVTGSSIWATVAPQFGMLDLGYLFDSYDHVAKAMDGGVGAKLNEMLQKATGCTVLTWASHFGARSVYTKQQVKSLADIKNVKLRVLPTPAFIETFKIMGAIPTPIPFGELYMAAQTGVVDGFEHDAATVQASKLNEVVKYGWLTEHLFSPMVVVIGKRGMDKIPADLRPAFAKAVADATQKQRAIATEKGAQAIEALTKLGMVFSPMAKAERDTVRQQMEARLWADFAKQYPVTAPLFAAISQARA</sequence>
<dbReference type="GO" id="GO:0030288">
    <property type="term" value="C:outer membrane-bounded periplasmic space"/>
    <property type="evidence" value="ECO:0007669"/>
    <property type="project" value="InterPro"/>
</dbReference>
<dbReference type="InterPro" id="IPR038404">
    <property type="entry name" value="TRAP_DctP_sf"/>
</dbReference>
<dbReference type="Gene3D" id="3.40.190.170">
    <property type="entry name" value="Bacterial extracellular solute-binding protein, family 7"/>
    <property type="match status" value="1"/>
</dbReference>
<feature type="signal peptide" evidence="5">
    <location>
        <begin position="1"/>
        <end position="30"/>
    </location>
</feature>
<dbReference type="KEGG" id="rhy:RD110_00350"/>
<comment type="subcellular location">
    <subcellularLocation>
        <location evidence="1">Cell envelope</location>
    </subcellularLocation>
</comment>
<keyword evidence="7" id="KW-1185">Reference proteome</keyword>
<evidence type="ECO:0000256" key="3">
    <source>
        <dbReference type="ARBA" id="ARBA00022448"/>
    </source>
</evidence>
<gene>
    <name evidence="6" type="ORF">RD110_00350</name>
</gene>
<accession>A0A1P8JQ42</accession>
<name>A0A1P8JQ42_9BURK</name>
<keyword evidence="4 5" id="KW-0732">Signal</keyword>
<dbReference type="EMBL" id="CP019236">
    <property type="protein sequence ID" value="APW35855.1"/>
    <property type="molecule type" value="Genomic_DNA"/>
</dbReference>